<evidence type="ECO:0000313" key="1">
    <source>
        <dbReference type="EMBL" id="ABI24245.1"/>
    </source>
</evidence>
<feature type="non-terminal residue" evidence="1">
    <location>
        <position position="1"/>
    </location>
</feature>
<feature type="non-terminal residue" evidence="1">
    <location>
        <position position="64"/>
    </location>
</feature>
<reference evidence="1" key="1">
    <citation type="submission" date="2006-07" db="EMBL/GenBank/DDBJ databases">
        <title>Giardia intestinalis isolate gi-dog11 NADP-dependent glutamate dehydrogenase (gdh) gene isolated from dog.</title>
        <authorList>
            <person name="Jaros D."/>
            <person name="Skowronska M."/>
            <person name="Zygner W."/>
            <person name="Bogdanowicz M."/>
            <person name="Wedrychowicz H."/>
        </authorList>
    </citation>
    <scope>NUCLEOTIDE SEQUENCE</scope>
    <source>
        <strain evidence="1">Gi-dog11</strain>
    </source>
</reference>
<sequence length="64" mass="7326">KFLGFEQILKNSLTTPPHGRWQGWLSLRPQGQVCQSGYALLPILYDQSFRGTSALTLTFCWCHK</sequence>
<gene>
    <name evidence="1" type="primary">gdh</name>
</gene>
<name>Q0GFD3_GIAIN</name>
<accession>Q0GFD3</accession>
<proteinExistence type="predicted"/>
<dbReference type="AlphaFoldDB" id="Q0GFD3"/>
<protein>
    <submittedName>
        <fullName evidence="1">NADP-dependent glutamate dehydrogenase</fullName>
    </submittedName>
</protein>
<organism evidence="1">
    <name type="scientific">Giardia intestinalis</name>
    <name type="common">Giardia lamblia</name>
    <dbReference type="NCBI Taxonomy" id="5741"/>
    <lineage>
        <taxon>Eukaryota</taxon>
        <taxon>Metamonada</taxon>
        <taxon>Diplomonadida</taxon>
        <taxon>Hexamitidae</taxon>
        <taxon>Giardiinae</taxon>
        <taxon>Giardia</taxon>
    </lineage>
</organism>
<dbReference type="EMBL" id="DQ868388">
    <property type="protein sequence ID" value="ABI24245.1"/>
    <property type="molecule type" value="Genomic_DNA"/>
</dbReference>